<name>A0ABV9KYK1_9BACT</name>
<keyword evidence="6" id="KW-1185">Reference proteome</keyword>
<evidence type="ECO:0000313" key="6">
    <source>
        <dbReference type="Proteomes" id="UP001596023"/>
    </source>
</evidence>
<dbReference type="SUPFAM" id="SSF53822">
    <property type="entry name" value="Periplasmic binding protein-like I"/>
    <property type="match status" value="1"/>
</dbReference>
<dbReference type="InterPro" id="IPR028082">
    <property type="entry name" value="Peripla_BP_I"/>
</dbReference>
<keyword evidence="1" id="KW-0805">Transcription regulation</keyword>
<dbReference type="EMBL" id="JBHSGN010000087">
    <property type="protein sequence ID" value="MFC4674989.1"/>
    <property type="molecule type" value="Genomic_DNA"/>
</dbReference>
<dbReference type="PANTHER" id="PTHR30146:SF109">
    <property type="entry name" value="HTH-TYPE TRANSCRIPTIONAL REGULATOR GALS"/>
    <property type="match status" value="1"/>
</dbReference>
<dbReference type="RefSeq" id="WP_379997781.1">
    <property type="nucleotide sequence ID" value="NZ_JBHSGN010000087.1"/>
</dbReference>
<evidence type="ECO:0000256" key="2">
    <source>
        <dbReference type="ARBA" id="ARBA00023125"/>
    </source>
</evidence>
<keyword evidence="2 5" id="KW-0238">DNA-binding</keyword>
<evidence type="ECO:0000313" key="5">
    <source>
        <dbReference type="EMBL" id="MFC4674989.1"/>
    </source>
</evidence>
<gene>
    <name evidence="5" type="ORF">ACFO6W_14900</name>
</gene>
<reference evidence="6" key="1">
    <citation type="journal article" date="2019" name="Int. J. Syst. Evol. Microbiol.">
        <title>The Global Catalogue of Microorganisms (GCM) 10K type strain sequencing project: providing services to taxonomists for standard genome sequencing and annotation.</title>
        <authorList>
            <consortium name="The Broad Institute Genomics Platform"/>
            <consortium name="The Broad Institute Genome Sequencing Center for Infectious Disease"/>
            <person name="Wu L."/>
            <person name="Ma J."/>
        </authorList>
    </citation>
    <scope>NUCLEOTIDE SEQUENCE [LARGE SCALE GENOMIC DNA]</scope>
    <source>
        <strain evidence="6">CCUG 66188</strain>
    </source>
</reference>
<dbReference type="SMART" id="SM00354">
    <property type="entry name" value="HTH_LACI"/>
    <property type="match status" value="1"/>
</dbReference>
<dbReference type="InterPro" id="IPR010982">
    <property type="entry name" value="Lambda_DNA-bd_dom_sf"/>
</dbReference>
<sequence>MARVSIKDIAEKLGVSSATVSLVLNEKDKDSRIGKEVAEKVRRAAIEMNYRPNMAARSLRTGKTKTLGLIVADISNPFFAKLARHIENIAEVKGYQVMFGSSDESSVKFEGLIHLFIEKNVDGIIVVPPQDSEKAMMELVKRKVPVVSVDRGLEGLPVSSIQIDNIGASFQLTNILLEQGCKRIGFMAYNINLPNIKKRYEGYAKALKMNGVSVDADLVRSVTFENFEENVKQAIAALMTKKVDSVVFATNRVGVQSLIALREFDNYRDLKYVSIDNPDEYIFADIDITCIEQPVKELGERTLDILFKYIENPKYKIVESVTLQTNIVVPGKN</sequence>
<dbReference type="Proteomes" id="UP001596023">
    <property type="component" value="Unassembled WGS sequence"/>
</dbReference>
<accession>A0ABV9KYK1</accession>
<dbReference type="Pfam" id="PF00356">
    <property type="entry name" value="LacI"/>
    <property type="match status" value="1"/>
</dbReference>
<evidence type="ECO:0000256" key="3">
    <source>
        <dbReference type="ARBA" id="ARBA00023163"/>
    </source>
</evidence>
<dbReference type="Pfam" id="PF13407">
    <property type="entry name" value="Peripla_BP_4"/>
    <property type="match status" value="1"/>
</dbReference>
<comment type="caution">
    <text evidence="5">The sequence shown here is derived from an EMBL/GenBank/DDBJ whole genome shotgun (WGS) entry which is preliminary data.</text>
</comment>
<dbReference type="Gene3D" id="3.40.50.2300">
    <property type="match status" value="2"/>
</dbReference>
<dbReference type="SUPFAM" id="SSF47413">
    <property type="entry name" value="lambda repressor-like DNA-binding domains"/>
    <property type="match status" value="1"/>
</dbReference>
<dbReference type="Gene3D" id="1.10.260.40">
    <property type="entry name" value="lambda repressor-like DNA-binding domains"/>
    <property type="match status" value="1"/>
</dbReference>
<dbReference type="InterPro" id="IPR000843">
    <property type="entry name" value="HTH_LacI"/>
</dbReference>
<dbReference type="InterPro" id="IPR025997">
    <property type="entry name" value="SBP_2_dom"/>
</dbReference>
<evidence type="ECO:0000259" key="4">
    <source>
        <dbReference type="PROSITE" id="PS50932"/>
    </source>
</evidence>
<dbReference type="PANTHER" id="PTHR30146">
    <property type="entry name" value="LACI-RELATED TRANSCRIPTIONAL REPRESSOR"/>
    <property type="match status" value="1"/>
</dbReference>
<proteinExistence type="predicted"/>
<organism evidence="5 6">
    <name type="scientific">Dysgonomonas termitidis</name>
    <dbReference type="NCBI Taxonomy" id="1516126"/>
    <lineage>
        <taxon>Bacteria</taxon>
        <taxon>Pseudomonadati</taxon>
        <taxon>Bacteroidota</taxon>
        <taxon>Bacteroidia</taxon>
        <taxon>Bacteroidales</taxon>
        <taxon>Dysgonomonadaceae</taxon>
        <taxon>Dysgonomonas</taxon>
    </lineage>
</organism>
<dbReference type="PROSITE" id="PS50932">
    <property type="entry name" value="HTH_LACI_2"/>
    <property type="match status" value="1"/>
</dbReference>
<protein>
    <submittedName>
        <fullName evidence="5">LacI family DNA-binding transcriptional regulator</fullName>
    </submittedName>
</protein>
<feature type="domain" description="HTH lacI-type" evidence="4">
    <location>
        <begin position="4"/>
        <end position="61"/>
    </location>
</feature>
<dbReference type="CDD" id="cd01392">
    <property type="entry name" value="HTH_LacI"/>
    <property type="match status" value="1"/>
</dbReference>
<dbReference type="GO" id="GO:0003677">
    <property type="term" value="F:DNA binding"/>
    <property type="evidence" value="ECO:0007669"/>
    <property type="project" value="UniProtKB-KW"/>
</dbReference>
<keyword evidence="3" id="KW-0804">Transcription</keyword>
<evidence type="ECO:0000256" key="1">
    <source>
        <dbReference type="ARBA" id="ARBA00023015"/>
    </source>
</evidence>